<organism evidence="2 3">
    <name type="scientific">Streptomyces scabiei (strain 87.22)</name>
    <dbReference type="NCBI Taxonomy" id="680198"/>
    <lineage>
        <taxon>Bacteria</taxon>
        <taxon>Bacillati</taxon>
        <taxon>Actinomycetota</taxon>
        <taxon>Actinomycetes</taxon>
        <taxon>Kitasatosporales</taxon>
        <taxon>Streptomycetaceae</taxon>
        <taxon>Streptomyces</taxon>
    </lineage>
</organism>
<dbReference type="HOGENOM" id="CLU_110731_0_0_11"/>
<feature type="non-terminal residue" evidence="2">
    <location>
        <position position="1"/>
    </location>
</feature>
<protein>
    <recommendedName>
        <fullName evidence="1">Transposase DDE domain-containing protein</fullName>
    </recommendedName>
</protein>
<dbReference type="eggNOG" id="COG3385">
    <property type="taxonomic scope" value="Bacteria"/>
</dbReference>
<proteinExistence type="predicted"/>
<reference evidence="2 3" key="1">
    <citation type="journal article" date="2010" name="Mol. Plant Microbe Interact.">
        <title>Streptomyces scabies 87-22 contains a coronafacic acid-like biosynthetic cluster that contributes to plant-microbe interactions.</title>
        <authorList>
            <person name="Bignell D.R."/>
            <person name="Seipke R.F."/>
            <person name="Huguet-Tapia J.C."/>
            <person name="Chambers A.H."/>
            <person name="Parry R.J."/>
            <person name="Loria R."/>
        </authorList>
    </citation>
    <scope>NUCLEOTIDE SEQUENCE [LARGE SCALE GENOMIC DNA]</scope>
    <source>
        <strain evidence="2 3">87.22</strain>
    </source>
</reference>
<sequence>AQLRITDADGMRITCFATNTPDRPIAELELRHRLRARAEDRIRAARSTGLRNLPLHDTAQNRVWLETVPVLALTGQARLWEPRRLRLRLFSAAGQLVTTGRRRILRLVHHWPWTREITDALERLALLPNPG</sequence>
<accession>C9ZA07</accession>
<dbReference type="AlphaFoldDB" id="C9ZA07"/>
<keyword evidence="3" id="KW-1185">Reference proteome</keyword>
<dbReference type="Proteomes" id="UP000001444">
    <property type="component" value="Chromosome"/>
</dbReference>
<name>C9ZA07_STRSW</name>
<gene>
    <name evidence="2" type="ordered locus">SCAB_14531</name>
</gene>
<dbReference type="Pfam" id="PF13701">
    <property type="entry name" value="DDE_Tnp_1_4"/>
    <property type="match status" value="1"/>
</dbReference>
<evidence type="ECO:0000313" key="3">
    <source>
        <dbReference type="Proteomes" id="UP000001444"/>
    </source>
</evidence>
<feature type="domain" description="Transposase DDE" evidence="1">
    <location>
        <begin position="8"/>
        <end position="128"/>
    </location>
</feature>
<evidence type="ECO:0000259" key="1">
    <source>
        <dbReference type="Pfam" id="PF13701"/>
    </source>
</evidence>
<dbReference type="InterPro" id="IPR025668">
    <property type="entry name" value="Tnp_DDE_dom"/>
</dbReference>
<evidence type="ECO:0000313" key="2">
    <source>
        <dbReference type="EMBL" id="CBG68601.1"/>
    </source>
</evidence>
<dbReference type="STRING" id="680198.SCAB_14531"/>
<dbReference type="KEGG" id="scb:SCAB_14531"/>
<dbReference type="EMBL" id="FN554889">
    <property type="protein sequence ID" value="CBG68601.1"/>
    <property type="molecule type" value="Genomic_DNA"/>
</dbReference>